<feature type="compositionally biased region" description="Low complexity" evidence="21">
    <location>
        <begin position="985"/>
        <end position="1001"/>
    </location>
</feature>
<dbReference type="Pfam" id="PF02014">
    <property type="entry name" value="Reeler"/>
    <property type="match status" value="1"/>
</dbReference>
<dbReference type="InterPro" id="IPR013087">
    <property type="entry name" value="Znf_C2H2_type"/>
</dbReference>
<feature type="binding site" evidence="20">
    <location>
        <position position="130"/>
    </location>
    <ligand>
        <name>Zn(2+)</name>
        <dbReference type="ChEBI" id="CHEBI:29105"/>
    </ligand>
</feature>
<dbReference type="InterPro" id="IPR019141">
    <property type="entry name" value="DUF2045"/>
</dbReference>
<feature type="compositionally biased region" description="Polar residues" evidence="21">
    <location>
        <begin position="1765"/>
        <end position="1781"/>
    </location>
</feature>
<dbReference type="Pfam" id="PF00014">
    <property type="entry name" value="Kunitz_BPTI"/>
    <property type="match status" value="1"/>
</dbReference>
<dbReference type="Pfam" id="PF09741">
    <property type="entry name" value="DUF2045"/>
    <property type="match status" value="1"/>
</dbReference>
<dbReference type="InterPro" id="IPR036880">
    <property type="entry name" value="Kunitz_BPTI_sf"/>
</dbReference>
<feature type="compositionally biased region" description="Low complexity" evidence="21">
    <location>
        <begin position="1665"/>
        <end position="1679"/>
    </location>
</feature>
<feature type="region of interest" description="Disordered" evidence="21">
    <location>
        <begin position="2808"/>
        <end position="2829"/>
    </location>
</feature>
<evidence type="ECO:0000256" key="7">
    <source>
        <dbReference type="ARBA" id="ARBA00022723"/>
    </source>
</evidence>
<dbReference type="PANTHER" id="PTHR11311:SF23">
    <property type="entry name" value="SPONDIN-1"/>
    <property type="match status" value="1"/>
</dbReference>
<dbReference type="VEuPathDB" id="VectorBase:AALB20_035612"/>
<feature type="region of interest" description="Disordered" evidence="21">
    <location>
        <begin position="293"/>
        <end position="315"/>
    </location>
</feature>
<evidence type="ECO:0000256" key="8">
    <source>
        <dbReference type="ARBA" id="ARBA00022729"/>
    </source>
</evidence>
<feature type="compositionally biased region" description="Basic and acidic residues" evidence="21">
    <location>
        <begin position="938"/>
        <end position="949"/>
    </location>
</feature>
<evidence type="ECO:0000256" key="9">
    <source>
        <dbReference type="ARBA" id="ARBA00022737"/>
    </source>
</evidence>
<dbReference type="PROSITE" id="PS00028">
    <property type="entry name" value="ZINC_FINGER_C2H2_1"/>
    <property type="match status" value="10"/>
</dbReference>
<keyword evidence="13" id="KW-0238">DNA-binding</keyword>
<dbReference type="PROSITE" id="PS51019">
    <property type="entry name" value="REELIN"/>
    <property type="match status" value="1"/>
</dbReference>
<evidence type="ECO:0000256" key="2">
    <source>
        <dbReference type="ARBA" id="ARBA00004498"/>
    </source>
</evidence>
<dbReference type="InterPro" id="IPR009465">
    <property type="entry name" value="Spondin_N"/>
</dbReference>
<feature type="compositionally biased region" description="Low complexity" evidence="21">
    <location>
        <begin position="1977"/>
        <end position="1996"/>
    </location>
</feature>
<dbReference type="Gene3D" id="2.20.100.10">
    <property type="entry name" value="Thrombospondin type-1 (TSP1) repeat"/>
    <property type="match status" value="4"/>
</dbReference>
<keyword evidence="5" id="KW-0964">Secreted</keyword>
<evidence type="ECO:0000256" key="19">
    <source>
        <dbReference type="PROSITE-ProRule" id="PRU00042"/>
    </source>
</evidence>
<keyword evidence="14" id="KW-1015">Disulfide bond</keyword>
<dbReference type="SUPFAM" id="SSF57362">
    <property type="entry name" value="BPTI-like"/>
    <property type="match status" value="1"/>
</dbReference>
<dbReference type="CDD" id="cd08544">
    <property type="entry name" value="Reeler"/>
    <property type="match status" value="1"/>
</dbReference>
<dbReference type="FunFam" id="3.30.160.60:FF:000188">
    <property type="entry name" value="Zinc finger protein 787"/>
    <property type="match status" value="1"/>
</dbReference>
<dbReference type="PANTHER" id="PTHR11311">
    <property type="entry name" value="SPONDIN"/>
    <property type="match status" value="1"/>
</dbReference>
<dbReference type="PROSITE" id="PS50279">
    <property type="entry name" value="BPTI_KUNITZ_2"/>
    <property type="match status" value="1"/>
</dbReference>
<dbReference type="Gene3D" id="2.60.40.4060">
    <property type="entry name" value="Reeler domain"/>
    <property type="match status" value="1"/>
</dbReference>
<dbReference type="Pfam" id="PF13912">
    <property type="entry name" value="zf-C2H2_6"/>
    <property type="match status" value="1"/>
</dbReference>
<keyword evidence="16" id="KW-0325">Glycoprotein</keyword>
<dbReference type="SUPFAM" id="SSF82895">
    <property type="entry name" value="TSP-1 type 1 repeat"/>
    <property type="match status" value="4"/>
</dbReference>
<keyword evidence="15" id="KW-0804">Transcription</keyword>
<evidence type="ECO:0000256" key="6">
    <source>
        <dbReference type="ARBA" id="ARBA00022530"/>
    </source>
</evidence>
<dbReference type="PROSITE" id="PS50157">
    <property type="entry name" value="ZINC_FINGER_C2H2_2"/>
    <property type="match status" value="9"/>
</dbReference>
<dbReference type="InterPro" id="IPR042307">
    <property type="entry name" value="Reeler_sf"/>
</dbReference>
<dbReference type="GO" id="GO:0004867">
    <property type="term" value="F:serine-type endopeptidase inhibitor activity"/>
    <property type="evidence" value="ECO:0007669"/>
    <property type="project" value="InterPro"/>
</dbReference>
<evidence type="ECO:0000256" key="14">
    <source>
        <dbReference type="ARBA" id="ARBA00023157"/>
    </source>
</evidence>
<feature type="compositionally biased region" description="Polar residues" evidence="21">
    <location>
        <begin position="571"/>
        <end position="582"/>
    </location>
</feature>
<dbReference type="InterPro" id="IPR012934">
    <property type="entry name" value="Znf_AD"/>
</dbReference>
<keyword evidence="7 20" id="KW-0479">Metal-binding</keyword>
<dbReference type="FunFam" id="3.30.160.60:FF:000145">
    <property type="entry name" value="Zinc finger protein 574"/>
    <property type="match status" value="1"/>
</dbReference>
<dbReference type="Gene3D" id="3.40.1800.20">
    <property type="match status" value="1"/>
</dbReference>
<keyword evidence="17" id="KW-0539">Nucleus</keyword>
<feature type="binding site" evidence="20">
    <location>
        <position position="82"/>
    </location>
    <ligand>
        <name>Zn(2+)</name>
        <dbReference type="ChEBI" id="CHEBI:29105"/>
    </ligand>
</feature>
<dbReference type="InterPro" id="IPR051418">
    <property type="entry name" value="Spondin/Thrombospondin_T1"/>
</dbReference>
<evidence type="ECO:0000256" key="18">
    <source>
        <dbReference type="ARBA" id="ARBA00030964"/>
    </source>
</evidence>
<dbReference type="Pfam" id="PF06468">
    <property type="entry name" value="Spond_N"/>
    <property type="match status" value="1"/>
</dbReference>
<dbReference type="VEuPathDB" id="VectorBase:AALB010820"/>
<evidence type="ECO:0000256" key="21">
    <source>
        <dbReference type="SAM" id="MobiDB-lite"/>
    </source>
</evidence>
<dbReference type="Proteomes" id="UP000069272">
    <property type="component" value="Chromosome 3R"/>
</dbReference>
<dbReference type="FunFam" id="2.60.40.2130:FF:000002">
    <property type="entry name" value="Putative Spondin-1"/>
    <property type="match status" value="1"/>
</dbReference>
<dbReference type="PROSITE" id="PS50092">
    <property type="entry name" value="TSP1"/>
    <property type="match status" value="4"/>
</dbReference>
<dbReference type="Pfam" id="PF00090">
    <property type="entry name" value="TSP_1"/>
    <property type="match status" value="3"/>
</dbReference>
<evidence type="ECO:0000256" key="3">
    <source>
        <dbReference type="ARBA" id="ARBA00006991"/>
    </source>
</evidence>
<dbReference type="FunFam" id="2.20.100.10:FF:000026">
    <property type="entry name" value="Spondin 1"/>
    <property type="match status" value="1"/>
</dbReference>
<dbReference type="SMART" id="SM00355">
    <property type="entry name" value="ZnF_C2H2"/>
    <property type="match status" value="11"/>
</dbReference>
<feature type="region of interest" description="Disordered" evidence="21">
    <location>
        <begin position="1955"/>
        <end position="2002"/>
    </location>
</feature>
<evidence type="ECO:0000256" key="12">
    <source>
        <dbReference type="ARBA" id="ARBA00022889"/>
    </source>
</evidence>
<dbReference type="Pfam" id="PF12874">
    <property type="entry name" value="zf-met"/>
    <property type="match status" value="1"/>
</dbReference>
<reference evidence="22 23" key="1">
    <citation type="journal article" date="2017" name="G3 (Bethesda)">
        <title>The Physical Genome Mapping of Anopheles albimanus Corrected Scaffold Misassemblies and Identified Interarm Rearrangements in Genus Anopheles.</title>
        <authorList>
            <person name="Artemov G.N."/>
            <person name="Peery A.N."/>
            <person name="Jiang X."/>
            <person name="Tu Z."/>
            <person name="Stegniy V.N."/>
            <person name="Sharakhova M.V."/>
            <person name="Sharakhov I.V."/>
        </authorList>
    </citation>
    <scope>NUCLEOTIDE SEQUENCE [LARGE SCALE GENOMIC DNA]</scope>
    <source>
        <strain evidence="22 23">ALBI9_A</strain>
    </source>
</reference>
<feature type="binding site" evidence="20">
    <location>
        <position position="127"/>
    </location>
    <ligand>
        <name>Zn(2+)</name>
        <dbReference type="ChEBI" id="CHEBI:29105"/>
    </ligand>
</feature>
<feature type="region of interest" description="Disordered" evidence="21">
    <location>
        <begin position="1728"/>
        <end position="1934"/>
    </location>
</feature>
<keyword evidence="9" id="KW-0677">Repeat</keyword>
<dbReference type="CDD" id="cd00109">
    <property type="entry name" value="Kunitz-type"/>
    <property type="match status" value="1"/>
</dbReference>
<comment type="similarity">
    <text evidence="3">Belongs to the krueppel C2H2-type zinc-finger protein family.</text>
</comment>
<dbReference type="SMART" id="SM00131">
    <property type="entry name" value="KU"/>
    <property type="match status" value="1"/>
</dbReference>
<feature type="compositionally biased region" description="Gly residues" evidence="21">
    <location>
        <begin position="718"/>
        <end position="727"/>
    </location>
</feature>
<dbReference type="EnsemblMetazoa" id="AALB010820-RA">
    <property type="protein sequence ID" value="AALB010820-PA"/>
    <property type="gene ID" value="AALB010820"/>
</dbReference>
<evidence type="ECO:0000256" key="15">
    <source>
        <dbReference type="ARBA" id="ARBA00023163"/>
    </source>
</evidence>
<dbReference type="GO" id="GO:0005634">
    <property type="term" value="C:nucleus"/>
    <property type="evidence" value="ECO:0007669"/>
    <property type="project" value="UniProtKB-SubCell"/>
</dbReference>
<keyword evidence="8" id="KW-0732">Signal</keyword>
<reference evidence="22" key="2">
    <citation type="submission" date="2022-08" db="UniProtKB">
        <authorList>
            <consortium name="EnsemblMetazoa"/>
        </authorList>
    </citation>
    <scope>IDENTIFICATION</scope>
    <source>
        <strain evidence="22">STECLA/ALBI9_A</strain>
    </source>
</reference>
<dbReference type="InterPro" id="IPR020901">
    <property type="entry name" value="Prtase_inh_Kunz-CS"/>
</dbReference>
<keyword evidence="11 20" id="KW-0862">Zinc</keyword>
<feature type="compositionally biased region" description="Low complexity" evidence="21">
    <location>
        <begin position="1910"/>
        <end position="1924"/>
    </location>
</feature>
<evidence type="ECO:0000313" key="22">
    <source>
        <dbReference type="EnsemblMetazoa" id="AALB010820-PA"/>
    </source>
</evidence>
<feature type="region of interest" description="Disordered" evidence="21">
    <location>
        <begin position="712"/>
        <end position="739"/>
    </location>
</feature>
<feature type="region of interest" description="Disordered" evidence="21">
    <location>
        <begin position="905"/>
        <end position="1006"/>
    </location>
</feature>
<evidence type="ECO:0000256" key="5">
    <source>
        <dbReference type="ARBA" id="ARBA00022525"/>
    </source>
</evidence>
<evidence type="ECO:0000256" key="16">
    <source>
        <dbReference type="ARBA" id="ARBA00023180"/>
    </source>
</evidence>
<dbReference type="GO" id="GO:0003677">
    <property type="term" value="F:DNA binding"/>
    <property type="evidence" value="ECO:0007669"/>
    <property type="project" value="UniProtKB-KW"/>
</dbReference>
<evidence type="ECO:0000256" key="11">
    <source>
        <dbReference type="ARBA" id="ARBA00022833"/>
    </source>
</evidence>
<dbReference type="PROSITE" id="PS00280">
    <property type="entry name" value="BPTI_KUNITZ_1"/>
    <property type="match status" value="1"/>
</dbReference>
<dbReference type="PROSITE" id="PS51915">
    <property type="entry name" value="ZAD"/>
    <property type="match status" value="1"/>
</dbReference>
<name>A0A182FW84_ANOAL</name>
<dbReference type="FunFam" id="3.30.160.60:FF:000688">
    <property type="entry name" value="zinc finger protein 197 isoform X1"/>
    <property type="match status" value="1"/>
</dbReference>
<dbReference type="Pfam" id="PF19028">
    <property type="entry name" value="TSP1_spondin"/>
    <property type="match status" value="1"/>
</dbReference>
<accession>A0A182FW84</accession>
<evidence type="ECO:0000256" key="1">
    <source>
        <dbReference type="ARBA" id="ARBA00004123"/>
    </source>
</evidence>
<dbReference type="InterPro" id="IPR044004">
    <property type="entry name" value="TSP1_spondin_dom"/>
</dbReference>
<dbReference type="SMART" id="SM00209">
    <property type="entry name" value="TSP1"/>
    <property type="match status" value="4"/>
</dbReference>
<comment type="subcellular location">
    <subcellularLocation>
        <location evidence="1">Nucleus</location>
    </subcellularLocation>
    <subcellularLocation>
        <location evidence="2">Secreted</location>
        <location evidence="2">Extracellular space</location>
        <location evidence="2">Extracellular matrix</location>
    </subcellularLocation>
</comment>
<dbReference type="VEuPathDB" id="VectorBase:AALB20_029922"/>
<keyword evidence="10 19" id="KW-0863">Zinc-finger</keyword>
<feature type="compositionally biased region" description="Low complexity" evidence="21">
    <location>
        <begin position="2811"/>
        <end position="2828"/>
    </location>
</feature>
<dbReference type="Gene3D" id="2.60.40.2130">
    <property type="entry name" value="F-spondin domain"/>
    <property type="match status" value="1"/>
</dbReference>
<dbReference type="PROSITE" id="PS51020">
    <property type="entry name" value="SPONDIN"/>
    <property type="match status" value="1"/>
</dbReference>
<keyword evidence="12" id="KW-0130">Cell adhesion</keyword>
<dbReference type="Pfam" id="PF07776">
    <property type="entry name" value="zf-AD"/>
    <property type="match status" value="1"/>
</dbReference>
<dbReference type="GO" id="GO:0008270">
    <property type="term" value="F:zinc ion binding"/>
    <property type="evidence" value="ECO:0007669"/>
    <property type="project" value="UniProtKB-UniRule"/>
</dbReference>
<dbReference type="Gene3D" id="4.10.410.10">
    <property type="entry name" value="Pancreatic trypsin inhibitor Kunitz domain"/>
    <property type="match status" value="1"/>
</dbReference>
<evidence type="ECO:0000313" key="23">
    <source>
        <dbReference type="Proteomes" id="UP000069272"/>
    </source>
</evidence>
<dbReference type="Gene3D" id="3.30.160.60">
    <property type="entry name" value="Classic Zinc Finger"/>
    <property type="match status" value="7"/>
</dbReference>
<keyword evidence="23" id="KW-1185">Reference proteome</keyword>
<organism evidence="22 23">
    <name type="scientific">Anopheles albimanus</name>
    <name type="common">New world malaria mosquito</name>
    <dbReference type="NCBI Taxonomy" id="7167"/>
    <lineage>
        <taxon>Eukaryota</taxon>
        <taxon>Metazoa</taxon>
        <taxon>Ecdysozoa</taxon>
        <taxon>Arthropoda</taxon>
        <taxon>Hexapoda</taxon>
        <taxon>Insecta</taxon>
        <taxon>Pterygota</taxon>
        <taxon>Neoptera</taxon>
        <taxon>Endopterygota</taxon>
        <taxon>Diptera</taxon>
        <taxon>Nematocera</taxon>
        <taxon>Culicoidea</taxon>
        <taxon>Culicidae</taxon>
        <taxon>Anophelinae</taxon>
        <taxon>Anopheles</taxon>
    </lineage>
</organism>
<feature type="region of interest" description="Disordered" evidence="21">
    <location>
        <begin position="501"/>
        <end position="582"/>
    </location>
</feature>
<dbReference type="FunFam" id="4.10.410.10:FF:000046">
    <property type="entry name" value="AGAP011765-PA"/>
    <property type="match status" value="1"/>
</dbReference>
<dbReference type="SMART" id="SM00868">
    <property type="entry name" value="zf-AD"/>
    <property type="match status" value="1"/>
</dbReference>
<dbReference type="Pfam" id="PF00096">
    <property type="entry name" value="zf-C2H2"/>
    <property type="match status" value="2"/>
</dbReference>
<evidence type="ECO:0000256" key="4">
    <source>
        <dbReference type="ARBA" id="ARBA00019594"/>
    </source>
</evidence>
<dbReference type="VEuPathDB" id="VectorBase:AALB20_031022"/>
<feature type="region of interest" description="Disordered" evidence="21">
    <location>
        <begin position="2140"/>
        <end position="2160"/>
    </location>
</feature>
<feature type="compositionally biased region" description="Polar residues" evidence="21">
    <location>
        <begin position="1853"/>
        <end position="1879"/>
    </location>
</feature>
<keyword evidence="6" id="KW-0272">Extracellular matrix</keyword>
<dbReference type="InterPro" id="IPR002223">
    <property type="entry name" value="Kunitz_BPTI"/>
</dbReference>
<evidence type="ECO:0000256" key="20">
    <source>
        <dbReference type="PROSITE-ProRule" id="PRU01263"/>
    </source>
</evidence>
<evidence type="ECO:0000256" key="17">
    <source>
        <dbReference type="ARBA" id="ARBA00023242"/>
    </source>
</evidence>
<feature type="region of interest" description="Disordered" evidence="21">
    <location>
        <begin position="1"/>
        <end position="34"/>
    </location>
</feature>
<feature type="compositionally biased region" description="Basic and acidic residues" evidence="21">
    <location>
        <begin position="1825"/>
        <end position="1839"/>
    </location>
</feature>
<feature type="compositionally biased region" description="Basic and acidic residues" evidence="21">
    <location>
        <begin position="505"/>
        <end position="529"/>
    </location>
</feature>
<feature type="region of interest" description="Disordered" evidence="21">
    <location>
        <begin position="1589"/>
        <end position="1698"/>
    </location>
</feature>
<evidence type="ECO:0000256" key="13">
    <source>
        <dbReference type="ARBA" id="ARBA00023125"/>
    </source>
</evidence>
<dbReference type="GO" id="GO:0030674">
    <property type="term" value="F:protein-macromolecule adaptor activity"/>
    <property type="evidence" value="ECO:0007669"/>
    <property type="project" value="UniProtKB-ARBA"/>
</dbReference>
<feature type="compositionally biased region" description="Basic residues" evidence="21">
    <location>
        <begin position="14"/>
        <end position="34"/>
    </location>
</feature>
<proteinExistence type="inferred from homology"/>
<feature type="compositionally biased region" description="Basic and acidic residues" evidence="21">
    <location>
        <begin position="1784"/>
        <end position="1793"/>
    </location>
</feature>
<dbReference type="SUPFAM" id="SSF57667">
    <property type="entry name" value="beta-beta-alpha zinc fingers"/>
    <property type="match status" value="5"/>
</dbReference>
<dbReference type="InterPro" id="IPR000884">
    <property type="entry name" value="TSP1_rpt"/>
</dbReference>
<dbReference type="STRING" id="7167.A0A182FW84"/>
<dbReference type="GO" id="GO:0007155">
    <property type="term" value="P:cell adhesion"/>
    <property type="evidence" value="ECO:0007669"/>
    <property type="project" value="UniProtKB-KW"/>
</dbReference>
<evidence type="ECO:0000256" key="10">
    <source>
        <dbReference type="ARBA" id="ARBA00022771"/>
    </source>
</evidence>
<dbReference type="InterPro" id="IPR036236">
    <property type="entry name" value="Znf_C2H2_sf"/>
</dbReference>
<protein>
    <recommendedName>
        <fullName evidence="4">Spondin-1</fullName>
    </recommendedName>
    <alternativeName>
        <fullName evidence="18">F-spondin</fullName>
    </alternativeName>
</protein>
<feature type="binding site" evidence="20">
    <location>
        <position position="79"/>
    </location>
    <ligand>
        <name>Zn(2+)</name>
        <dbReference type="ChEBI" id="CHEBI:29105"/>
    </ligand>
</feature>
<dbReference type="SUPFAM" id="SSF57716">
    <property type="entry name" value="Glucocorticoid receptor-like (DNA-binding domain)"/>
    <property type="match status" value="1"/>
</dbReference>
<dbReference type="InterPro" id="IPR036383">
    <property type="entry name" value="TSP1_rpt_sf"/>
</dbReference>
<feature type="region of interest" description="Disordered" evidence="21">
    <location>
        <begin position="592"/>
        <end position="611"/>
    </location>
</feature>
<dbReference type="InterPro" id="IPR002861">
    <property type="entry name" value="Reeler_dom"/>
</dbReference>
<dbReference type="InterPro" id="IPR038678">
    <property type="entry name" value="Spondin_N_sf"/>
</dbReference>
<dbReference type="GO" id="GO:0031012">
    <property type="term" value="C:extracellular matrix"/>
    <property type="evidence" value="ECO:0007669"/>
    <property type="project" value="TreeGrafter"/>
</dbReference>
<dbReference type="NCBIfam" id="NF038123">
    <property type="entry name" value="NF038123_dom"/>
    <property type="match status" value="1"/>
</dbReference>
<sequence length="2892" mass="320369">DDDDDDDASGSLKKQTHKRSHRGTVQHTKEKRRRKLSLEIVTTDDDNGGTGRLRTMSRITRQQRLLRRKSVVPDSSHLCRLCLSKERRLTRFLSDESGLLNKDLLRQIYDLTTVEVDHLDIFPTAICSLCDQQLNDLSRFREKCIENDTILHNLFGVEKERHLYELLSSDPVDEVRGPRYSAHYYGRPPVAALGAGAGEAGVQEQQVPNHLADETEPSSTTSSSSLMILPDANQPESTVAIALNQLSTLSSVRARKVRESSCERTGGPAVTAAAAVAATGAPVLEEPLVTSTPAPMESVEGDVTRKKKRSITSKPLETDSVAIDNGLPATPQHADTDADPARSFTAEKLMSLSNRQLEDGRFQCGACARTFRNAYTLKRHLKLHTEENLYECEYCGKRFNDRSNWKIHLRAHTGDNLYNCLVCLKSYISPSTLKYHLRAHRKLRSFDCRVCQAPFPEYEELERHVHDVHRGLTMEDLQMEEEPLLDAANFVKIELEDEGDGAIADEGKGVLQQRDDNQRAGGRHEEDNGRITIASDTEDEHGTPNGSMIDERHPEPTISHTMDAGEEENRTATPSDTNCQAQSQHPLELIVGDSVTEPPPTVPSNQLPPTQQPVVVARSDIKQEVSDNVAVKEEPYDPRELLMLEDGSEVETDESKDRPNEGTVILFRCDYCMQIFHYLDDLNAHMELHNKSNGSGGGVVLGSAASVPLAVPSQATHHGGGGGGNHGDIGADGRPPPLVKPLAALRHIATAESESWNTNSNPAGDDTAPALLRAMHDSMHAMYPHSSLLSSTREGDGDHSHGAPSPRKPKGAKRKRMLLQPQPLASGEPVDVGPPEHPCTKCAKRFRTEELLRVHEETHANDAIVNRVRSCRICLKVFKCELNLQAHMRKHNEYHETMDHTRSILGGDLGSRAGAGVDSAGSGNESTGSYNRSSNQPDRAEEVCGDRTQENGATDHLMPSNRPHPAMDGTGSSESLGDSEGEIGSGLSSESSGSSSSSSSGTNATNRRGSVRRCEICAITFDDPVLLERHVLSHFERNEAVAFVPSADRPFKCTECHKRFKRKDYLLIHIRTHTGERRYKCDLCSSAFVHPSNLITHRKLHSNERPHKCDLCDATFKLYAGLKIHRRRLAQHIATTVDEQRRALTMSVTGGGGLGVAGGSASAVAAAMLKSPQTALQLLLEEINFQRTKEMRQLLKDDGGFVVLQGTTYWTDLFVRHFLFQSEPEHSIDCDDLLFFVRKKHIKGSSRTMPKYETEIEVFRKDSRKLPIGDPDVDWEETVYLNLVIHQFNYTLTLAICTRTSPKELQVLRRHSQKVYASPSRRKMDTKGDSEEITYPHICFMVDNFDEVFHDILVRDGEMVCVELVATDRDGSVQGVIFLGSIRYDALKRVYDARQSSLGSKVAQRMSFGLFSSGGPQTRCEFVRMKGPQGKGHAEMAVTKPKGSGVETPTSEPGFCATDMWDSEWEEDCEEYYNYRHQRRLSDPSANLNNFNRYGWRTKNPADGSCSSSYGGSKARSENEGLDCLANEVSEIEAGDLRDAEEMELQRLQSLELHDSPACLATVSKGRSPLMKHRNVLIVESELEFAGGAKVRTGPAPSDKAKKKPPASGGTVQPLGVKKRDNSAKPVQSPKKRLSTPIFRSKRFNGEAASVGKPNPAMAGETRSKSSSCSNSNQLNNNNPPVHSHGRTGRPASSVLAPAVPVAATEATEEYELADDAVSLNDFETGAEVTAKPELEPVDPKQLIRVNGREEFPVERNGGGTNGNERSSVRSSQPKATTIVATQHIKEHRERRTSGGRTVAQSAVRETVNSAGGAGVTATPVVSSGKEKKDDKRRADTARKGKHDHSAAPVVQREQQANEKNVIQSTNDETSVQQESPQENGDPPAEPPPQEKANQNIKDPLSTERDINGNPETEGTTPAATTTEETTEENELSNRAIWAALKDLRAKKECSTLPKMKKPSYNSFYERPSIPGCTTRQQTQHSLQQQQHLSQQQHHQGSAAATTIDTIPMRRTPDGTNIYYLCDYHPKRHQGNKELDDGAYNPLWTTKGFTQTFHFWKENRRQQSTPLNAFLTYVTLPWWSIAKDRHTRQGKCGPHVAKQSKKGSNMARGPTIWLVGSVLLLMMLSIVGQLEACSKVPSIDGRPVTSKKQPGDNGYRLAIRDDPQGYEPGKIYNLFIVGSRTHAKLQQFTHFTLAAQAKSGSRTHIAGPKRVGRFQLFSDSLTKFHEHCVNTVTQADDFPKSEIQVMWVAPARGSGCVSISAMVYEDDQHWYADDGALTKVLCEYKPKPRIQKGECCACDEAKYSFVFEGIWSNETHPRDYPFAVWLTHFSDVIGASHETNFSFWGENHIATDGFRMLAEWGSVRLLEEELRAKGPRLRTLFKAAGLWYPRVNENTTSSFRVDRKHHKVSMASMFGPSPDWVVGISGLDLCRADCTWTETLDIDLYPWDAGTDSGISYMSANAETQPRERMHRITTLYPEDPRAPFYDPTSSTMTPLARLYIRRERLMPRNCDEEFLQAQVLEVAENEEEERRPECATSEYSAWSPCSVTCGKGIRMRNRKYLQPNKARSMGCNRQLTAKEMCVAPVPECEGAQGTATDGGGSSEDIGMLAPSVDETGEGVGVCRTTKWSEWSECSVSCGIGVTMRTRTFVEHAGRKKCPHISVVEKQKCMQPECSITEMEAPDPLCPVTAWSDWSPCSATCGRGVMIRTRLLLLAPEDQERCANRIELNQQRQCSEKADCLFDTFTAQEICSQAPEAGPCRGRYQRYAYASNQGTCVPFYYGGCRGNRNNFVTAEDCMQTCGTRGRPAPLRSTTAATAERTRAGTSSTGSPYDTLPVDCVLSDWSEWSPCSVSCGTGRSERTRTIITHPRNGGQPCSPRVLKRRECTGPPCA</sequence>
<feature type="compositionally biased region" description="Polar residues" evidence="21">
    <location>
        <begin position="921"/>
        <end position="937"/>
    </location>
</feature>
<feature type="region of interest" description="Disordered" evidence="21">
    <location>
        <begin position="1431"/>
        <end position="1453"/>
    </location>
</feature>
<dbReference type="FunFam" id="2.60.40.4060:FF:000004">
    <property type="entry name" value="Fat-spondin"/>
    <property type="match status" value="1"/>
</dbReference>
<feature type="region of interest" description="Disordered" evidence="21">
    <location>
        <begin position="788"/>
        <end position="815"/>
    </location>
</feature>
<dbReference type="PRINTS" id="PR00759">
    <property type="entry name" value="BASICPTASE"/>
</dbReference>